<proteinExistence type="predicted"/>
<dbReference type="GeneID" id="116411764"/>
<sequence length="364" mass="42111">MLICICAFRFPSLIRMASFEMLYAILDDFRADSDDFEALASYYEHHYRRRYGKIVDLEHFLIMYMVDPRVTDKRNIPDYLAMIHFMEQLEELEREYRVLCTERLLTPYTPEERLLRWEYLEILRLQNTVRSLLLPIILNIWEKEKELLKAARTREQQRPPAAEDLIATQKKPPAAEEIEPPAAEEEITPQIEPPTAEEVITSKIEPPATEEVITSQIEPPTAEEEITPQIEPPTAEEVITSKIEPPATEEVITSQIEPPTAEEVITSKIEPPATEEVITSQIEPPTAEEVISTEEPLGTEKIINIREPQFAEEEINEQEEPPAVERLTWGRRVRRAIARRLQRISHSARRILRGICCHQPPPAP</sequence>
<dbReference type="AGR" id="Xenbase:XB-GENE-29097727"/>
<accession>A0A8J1JRG1</accession>
<evidence type="ECO:0000313" key="2">
    <source>
        <dbReference type="Proteomes" id="UP000008143"/>
    </source>
</evidence>
<dbReference type="RefSeq" id="XP_031760483.1">
    <property type="nucleotide sequence ID" value="XM_031904623.1"/>
</dbReference>
<dbReference type="PANTHER" id="PTHR47239:SF1">
    <property type="entry name" value="EXTENSIN-3-LIKE"/>
    <property type="match status" value="1"/>
</dbReference>
<feature type="compositionally biased region" description="Low complexity" evidence="1">
    <location>
        <begin position="188"/>
        <end position="198"/>
    </location>
</feature>
<protein>
    <submittedName>
        <fullName evidence="3">Uncharacterized protein LOC116411764</fullName>
    </submittedName>
</protein>
<organism evidence="2 3">
    <name type="scientific">Xenopus tropicalis</name>
    <name type="common">Western clawed frog</name>
    <name type="synonym">Silurana tropicalis</name>
    <dbReference type="NCBI Taxonomy" id="8364"/>
    <lineage>
        <taxon>Eukaryota</taxon>
        <taxon>Metazoa</taxon>
        <taxon>Chordata</taxon>
        <taxon>Craniata</taxon>
        <taxon>Vertebrata</taxon>
        <taxon>Euteleostomi</taxon>
        <taxon>Amphibia</taxon>
        <taxon>Batrachia</taxon>
        <taxon>Anura</taxon>
        <taxon>Pipoidea</taxon>
        <taxon>Pipidae</taxon>
        <taxon>Xenopodinae</taxon>
        <taxon>Xenopus</taxon>
        <taxon>Silurana</taxon>
    </lineage>
</organism>
<reference evidence="3" key="1">
    <citation type="submission" date="2025-08" db="UniProtKB">
        <authorList>
            <consortium name="RefSeq"/>
        </authorList>
    </citation>
    <scope>IDENTIFICATION</scope>
    <source>
        <strain evidence="3">Nigerian</strain>
        <tissue evidence="3">Liver and blood</tissue>
    </source>
</reference>
<evidence type="ECO:0000256" key="1">
    <source>
        <dbReference type="SAM" id="MobiDB-lite"/>
    </source>
</evidence>
<dbReference type="PANTHER" id="PTHR47239">
    <property type="match status" value="1"/>
</dbReference>
<feature type="region of interest" description="Disordered" evidence="1">
    <location>
        <begin position="153"/>
        <end position="235"/>
    </location>
</feature>
<keyword evidence="2" id="KW-1185">Reference proteome</keyword>
<dbReference type="AlphaFoldDB" id="A0A8J1JRG1"/>
<name>A0A8J1JRG1_XENTR</name>
<evidence type="ECO:0000313" key="4">
    <source>
        <dbReference type="Xenbase" id="XB-GENE-29097727"/>
    </source>
</evidence>
<dbReference type="Proteomes" id="UP000008143">
    <property type="component" value="Chromosome 1"/>
</dbReference>
<dbReference type="KEGG" id="xtr:116411764"/>
<feature type="compositionally biased region" description="Acidic residues" evidence="1">
    <location>
        <begin position="176"/>
        <end position="187"/>
    </location>
</feature>
<dbReference type="OrthoDB" id="9919165at2759"/>
<evidence type="ECO:0000313" key="3">
    <source>
        <dbReference type="RefSeq" id="XP_031760483.1"/>
    </source>
</evidence>
<gene>
    <name evidence="3 4" type="primary">LOC116411764</name>
</gene>
<dbReference type="Xenbase" id="XB-GENE-29097727">
    <property type="gene designation" value="LOC116411764"/>
</dbReference>